<dbReference type="Pfam" id="PF22936">
    <property type="entry name" value="Pol_BBD"/>
    <property type="match status" value="1"/>
</dbReference>
<gene>
    <name evidence="4" type="ORF">A4A49_54445</name>
</gene>
<dbReference type="AlphaFoldDB" id="A0A314KYV1"/>
<protein>
    <recommendedName>
        <fullName evidence="3">Retrovirus-related Pol polyprotein from transposon TNT 1-94-like beta-barrel domain-containing protein</fullName>
    </recommendedName>
</protein>
<reference evidence="4" key="1">
    <citation type="submission" date="2016-11" db="EMBL/GenBank/DDBJ databases">
        <title>The genome of Nicotiana attenuata.</title>
        <authorList>
            <person name="Xu S."/>
            <person name="Brockmoeller T."/>
            <person name="Gaquerel E."/>
            <person name="Navarro A."/>
            <person name="Kuhl H."/>
            <person name="Gase K."/>
            <person name="Ling Z."/>
            <person name="Zhou W."/>
            <person name="Kreitzer C."/>
            <person name="Stanke M."/>
            <person name="Tang H."/>
            <person name="Lyons E."/>
            <person name="Pandey P."/>
            <person name="Pandey S.P."/>
            <person name="Timmermann B."/>
            <person name="Baldwin I.T."/>
        </authorList>
    </citation>
    <scope>NUCLEOTIDE SEQUENCE [LARGE SCALE GENOMIC DNA]</scope>
    <source>
        <strain evidence="4">UT</strain>
    </source>
</reference>
<keyword evidence="5" id="KW-1185">Reference proteome</keyword>
<keyword evidence="2" id="KW-0812">Transmembrane</keyword>
<feature type="compositionally biased region" description="Polar residues" evidence="1">
    <location>
        <begin position="1"/>
        <end position="25"/>
    </location>
</feature>
<keyword evidence="2" id="KW-1133">Transmembrane helix</keyword>
<evidence type="ECO:0000259" key="3">
    <source>
        <dbReference type="Pfam" id="PF22936"/>
    </source>
</evidence>
<dbReference type="EMBL" id="MJEQ01000690">
    <property type="protein sequence ID" value="OIT34576.1"/>
    <property type="molecule type" value="Genomic_DNA"/>
</dbReference>
<feature type="region of interest" description="Disordered" evidence="1">
    <location>
        <begin position="1"/>
        <end position="31"/>
    </location>
</feature>
<accession>A0A314KYV1</accession>
<dbReference type="Gramene" id="OIT34576">
    <property type="protein sequence ID" value="OIT34576"/>
    <property type="gene ID" value="A4A49_54445"/>
</dbReference>
<keyword evidence="2" id="KW-0472">Membrane</keyword>
<sequence length="287" mass="31460">MTSGQKWTPQRNSGDYKVHNSNTSVGGKRIHQAKEGELWESTSTHSNSWNELTTVGGDIASTLVSSQGFTKEQCDQLIQMFQSVQGASASFFESSATANLAGIHHACFVFTSFLSKLTNVPWILDTGATQHMTFDKSLLHGIRALPFPLLVNLANSSKVKAYSIGSLHLSPELKLDHVLYVPAFKHNLLSVSQLVHQLPFDILFTKGGCILQAPSLRKDQLFGKAAAGLYVLKDNTSSFCNKPQAPVSISSCNMSKSCFSDLFLLFQSQFVISMCAMFFLVLLVLNN</sequence>
<comment type="caution">
    <text evidence="4">The sequence shown here is derived from an EMBL/GenBank/DDBJ whole genome shotgun (WGS) entry which is preliminary data.</text>
</comment>
<evidence type="ECO:0000313" key="4">
    <source>
        <dbReference type="EMBL" id="OIT34576.1"/>
    </source>
</evidence>
<name>A0A314KYV1_NICAT</name>
<dbReference type="InterPro" id="IPR054722">
    <property type="entry name" value="PolX-like_BBD"/>
</dbReference>
<evidence type="ECO:0000256" key="2">
    <source>
        <dbReference type="SAM" id="Phobius"/>
    </source>
</evidence>
<organism evidence="4 5">
    <name type="scientific">Nicotiana attenuata</name>
    <name type="common">Coyote tobacco</name>
    <dbReference type="NCBI Taxonomy" id="49451"/>
    <lineage>
        <taxon>Eukaryota</taxon>
        <taxon>Viridiplantae</taxon>
        <taxon>Streptophyta</taxon>
        <taxon>Embryophyta</taxon>
        <taxon>Tracheophyta</taxon>
        <taxon>Spermatophyta</taxon>
        <taxon>Magnoliopsida</taxon>
        <taxon>eudicotyledons</taxon>
        <taxon>Gunneridae</taxon>
        <taxon>Pentapetalae</taxon>
        <taxon>asterids</taxon>
        <taxon>lamiids</taxon>
        <taxon>Solanales</taxon>
        <taxon>Solanaceae</taxon>
        <taxon>Nicotianoideae</taxon>
        <taxon>Nicotianeae</taxon>
        <taxon>Nicotiana</taxon>
    </lineage>
</organism>
<evidence type="ECO:0000256" key="1">
    <source>
        <dbReference type="SAM" id="MobiDB-lite"/>
    </source>
</evidence>
<feature type="domain" description="Retrovirus-related Pol polyprotein from transposon TNT 1-94-like beta-barrel" evidence="3">
    <location>
        <begin position="122"/>
        <end position="196"/>
    </location>
</feature>
<feature type="transmembrane region" description="Helical" evidence="2">
    <location>
        <begin position="262"/>
        <end position="285"/>
    </location>
</feature>
<evidence type="ECO:0000313" key="5">
    <source>
        <dbReference type="Proteomes" id="UP000187609"/>
    </source>
</evidence>
<proteinExistence type="predicted"/>
<dbReference type="Proteomes" id="UP000187609">
    <property type="component" value="Unassembled WGS sequence"/>
</dbReference>